<dbReference type="EMBL" id="JAUJYO010000013">
    <property type="protein sequence ID" value="KAK1300913.1"/>
    <property type="molecule type" value="Genomic_DNA"/>
</dbReference>
<keyword evidence="2" id="KW-1185">Reference proteome</keyword>
<accession>A0AAV9DI96</accession>
<dbReference type="AlphaFoldDB" id="A0AAV9DI96"/>
<comment type="caution">
    <text evidence="1">The sequence shown here is derived from an EMBL/GenBank/DDBJ whole genome shotgun (WGS) entry which is preliminary data.</text>
</comment>
<name>A0AAV9DI96_ACOCL</name>
<evidence type="ECO:0000313" key="2">
    <source>
        <dbReference type="Proteomes" id="UP001180020"/>
    </source>
</evidence>
<proteinExistence type="predicted"/>
<evidence type="ECO:0000313" key="1">
    <source>
        <dbReference type="EMBL" id="KAK1300913.1"/>
    </source>
</evidence>
<dbReference type="Proteomes" id="UP001180020">
    <property type="component" value="Unassembled WGS sequence"/>
</dbReference>
<reference evidence="1" key="1">
    <citation type="journal article" date="2023" name="Nat. Commun.">
        <title>Diploid and tetraploid genomes of Acorus and the evolution of monocots.</title>
        <authorList>
            <person name="Ma L."/>
            <person name="Liu K.W."/>
            <person name="Li Z."/>
            <person name="Hsiao Y.Y."/>
            <person name="Qi Y."/>
            <person name="Fu T."/>
            <person name="Tang G.D."/>
            <person name="Zhang D."/>
            <person name="Sun W.H."/>
            <person name="Liu D.K."/>
            <person name="Li Y."/>
            <person name="Chen G.Z."/>
            <person name="Liu X.D."/>
            <person name="Liao X.Y."/>
            <person name="Jiang Y.T."/>
            <person name="Yu X."/>
            <person name="Hao Y."/>
            <person name="Huang J."/>
            <person name="Zhao X.W."/>
            <person name="Ke S."/>
            <person name="Chen Y.Y."/>
            <person name="Wu W.L."/>
            <person name="Hsu J.L."/>
            <person name="Lin Y.F."/>
            <person name="Huang M.D."/>
            <person name="Li C.Y."/>
            <person name="Huang L."/>
            <person name="Wang Z.W."/>
            <person name="Zhao X."/>
            <person name="Zhong W.Y."/>
            <person name="Peng D.H."/>
            <person name="Ahmad S."/>
            <person name="Lan S."/>
            <person name="Zhang J.S."/>
            <person name="Tsai W.C."/>
            <person name="Van de Peer Y."/>
            <person name="Liu Z.J."/>
        </authorList>
    </citation>
    <scope>NUCLEOTIDE SEQUENCE</scope>
    <source>
        <strain evidence="1">CP</strain>
    </source>
</reference>
<protein>
    <submittedName>
        <fullName evidence="1">Uncharacterized protein</fullName>
    </submittedName>
</protein>
<reference evidence="1" key="2">
    <citation type="submission" date="2023-06" db="EMBL/GenBank/DDBJ databases">
        <authorList>
            <person name="Ma L."/>
            <person name="Liu K.-W."/>
            <person name="Li Z."/>
            <person name="Hsiao Y.-Y."/>
            <person name="Qi Y."/>
            <person name="Fu T."/>
            <person name="Tang G."/>
            <person name="Zhang D."/>
            <person name="Sun W.-H."/>
            <person name="Liu D.-K."/>
            <person name="Li Y."/>
            <person name="Chen G.-Z."/>
            <person name="Liu X.-D."/>
            <person name="Liao X.-Y."/>
            <person name="Jiang Y.-T."/>
            <person name="Yu X."/>
            <person name="Hao Y."/>
            <person name="Huang J."/>
            <person name="Zhao X.-W."/>
            <person name="Ke S."/>
            <person name="Chen Y.-Y."/>
            <person name="Wu W.-L."/>
            <person name="Hsu J.-L."/>
            <person name="Lin Y.-F."/>
            <person name="Huang M.-D."/>
            <person name="Li C.-Y."/>
            <person name="Huang L."/>
            <person name="Wang Z.-W."/>
            <person name="Zhao X."/>
            <person name="Zhong W.-Y."/>
            <person name="Peng D.-H."/>
            <person name="Ahmad S."/>
            <person name="Lan S."/>
            <person name="Zhang J.-S."/>
            <person name="Tsai W.-C."/>
            <person name="Van De Peer Y."/>
            <person name="Liu Z.-J."/>
        </authorList>
    </citation>
    <scope>NUCLEOTIDE SEQUENCE</scope>
    <source>
        <strain evidence="1">CP</strain>
        <tissue evidence="1">Leaves</tissue>
    </source>
</reference>
<sequence length="81" mass="9067">MEVIAIDTTLDALRPIRREERLRLAAVLWGKAAARKIINVSEELYKAKNNEIIRMVTGMREGDGVEKGGGDNPNIQLVKFC</sequence>
<gene>
    <name evidence="1" type="ORF">QJS10_CPB13g01032</name>
</gene>
<organism evidence="1 2">
    <name type="scientific">Acorus calamus</name>
    <name type="common">Sweet flag</name>
    <dbReference type="NCBI Taxonomy" id="4465"/>
    <lineage>
        <taxon>Eukaryota</taxon>
        <taxon>Viridiplantae</taxon>
        <taxon>Streptophyta</taxon>
        <taxon>Embryophyta</taxon>
        <taxon>Tracheophyta</taxon>
        <taxon>Spermatophyta</taxon>
        <taxon>Magnoliopsida</taxon>
        <taxon>Liliopsida</taxon>
        <taxon>Acoraceae</taxon>
        <taxon>Acorus</taxon>
    </lineage>
</organism>